<dbReference type="PANTHER" id="PTHR37625:SF5">
    <property type="entry name" value="LIPOPROTEIN"/>
    <property type="match status" value="1"/>
</dbReference>
<dbReference type="InterPro" id="IPR038706">
    <property type="entry name" value="Type_VI_SciN-like_sf"/>
</dbReference>
<organism evidence="2 3">
    <name type="scientific">Vibrio mangrovi</name>
    <dbReference type="NCBI Taxonomy" id="474394"/>
    <lineage>
        <taxon>Bacteria</taxon>
        <taxon>Pseudomonadati</taxon>
        <taxon>Pseudomonadota</taxon>
        <taxon>Gammaproteobacteria</taxon>
        <taxon>Vibrionales</taxon>
        <taxon>Vibrionaceae</taxon>
        <taxon>Vibrio</taxon>
    </lineage>
</organism>
<keyword evidence="2" id="KW-0449">Lipoprotein</keyword>
<keyword evidence="1" id="KW-0732">Signal</keyword>
<dbReference type="PROSITE" id="PS51257">
    <property type="entry name" value="PROKAR_LIPOPROTEIN"/>
    <property type="match status" value="1"/>
</dbReference>
<dbReference type="InterPro" id="IPR017734">
    <property type="entry name" value="T6SS_SciN"/>
</dbReference>
<dbReference type="PANTHER" id="PTHR37625">
    <property type="entry name" value="OUTER MEMBRANE LIPOPROTEIN-RELATED"/>
    <property type="match status" value="1"/>
</dbReference>
<feature type="signal peptide" evidence="1">
    <location>
        <begin position="1"/>
        <end position="27"/>
    </location>
</feature>
<feature type="chain" id="PRO_5047140763" evidence="1">
    <location>
        <begin position="28"/>
        <end position="165"/>
    </location>
</feature>
<proteinExistence type="predicted"/>
<dbReference type="Pfam" id="PF12790">
    <property type="entry name" value="T6SS-SciN"/>
    <property type="match status" value="1"/>
</dbReference>
<dbReference type="RefSeq" id="WP_087481716.1">
    <property type="nucleotide sequence ID" value="NZ_AP024884.1"/>
</dbReference>
<evidence type="ECO:0000313" key="2">
    <source>
        <dbReference type="EMBL" id="MDW6004918.1"/>
    </source>
</evidence>
<accession>A0ABU4IAB9</accession>
<protein>
    <submittedName>
        <fullName evidence="2">Type VI secretion system lipoprotein TssJ</fullName>
    </submittedName>
</protein>
<name>A0ABU4IAB9_9VIBR</name>
<dbReference type="Gene3D" id="2.60.40.4150">
    <property type="entry name" value="Type VI secretion system, lipoprotein SciN"/>
    <property type="match status" value="1"/>
</dbReference>
<dbReference type="EMBL" id="JAWRCO010000002">
    <property type="protein sequence ID" value="MDW6004918.1"/>
    <property type="molecule type" value="Genomic_DNA"/>
</dbReference>
<evidence type="ECO:0000313" key="3">
    <source>
        <dbReference type="Proteomes" id="UP001283366"/>
    </source>
</evidence>
<keyword evidence="3" id="KW-1185">Reference proteome</keyword>
<sequence>MVKKFACVLFALLLLSACSSSSSSSPADEYNPAEAPTTVTFSMVTDAGVNPNIWGEASPVEVQVFELEDDSMFMSADYDAIKASYKKALRSNFVRDYDYMLMPGQFKFVNSFKISPDTHYIGVMAHFAEPELSEWKKAVKVLNKGREYHLLMLFKDYDVKLEKVE</sequence>
<gene>
    <name evidence="2" type="primary">tssJ</name>
    <name evidence="2" type="ORF">SBX37_18830</name>
</gene>
<dbReference type="NCBIfam" id="TIGR03352">
    <property type="entry name" value="VI_chp_3"/>
    <property type="match status" value="1"/>
</dbReference>
<comment type="caution">
    <text evidence="2">The sequence shown here is derived from an EMBL/GenBank/DDBJ whole genome shotgun (WGS) entry which is preliminary data.</text>
</comment>
<evidence type="ECO:0000256" key="1">
    <source>
        <dbReference type="SAM" id="SignalP"/>
    </source>
</evidence>
<reference evidence="2 3" key="1">
    <citation type="submission" date="2023-11" db="EMBL/GenBank/DDBJ databases">
        <title>Plant-associative lifestyle of Vibrio porteresiae and its evolutionary dynamics.</title>
        <authorList>
            <person name="Rameshkumar N."/>
            <person name="Kirti K."/>
        </authorList>
    </citation>
    <scope>NUCLEOTIDE SEQUENCE [LARGE SCALE GENOMIC DNA]</scope>
    <source>
        <strain evidence="2 3">MSSRF38</strain>
    </source>
</reference>
<dbReference type="Proteomes" id="UP001283366">
    <property type="component" value="Unassembled WGS sequence"/>
</dbReference>